<keyword evidence="1" id="KW-0444">Lipid biosynthesis</keyword>
<dbReference type="RefSeq" id="WP_096994243.1">
    <property type="nucleotide sequence ID" value="NZ_JBHSII010000011.1"/>
</dbReference>
<organism evidence="5 6">
    <name type="scientific">Vibrio thalassae</name>
    <dbReference type="NCBI Taxonomy" id="1243014"/>
    <lineage>
        <taxon>Bacteria</taxon>
        <taxon>Pseudomonadati</taxon>
        <taxon>Pseudomonadota</taxon>
        <taxon>Gammaproteobacteria</taxon>
        <taxon>Vibrionales</taxon>
        <taxon>Vibrionaceae</taxon>
        <taxon>Vibrio</taxon>
    </lineage>
</organism>
<keyword evidence="3" id="KW-0443">Lipid metabolism</keyword>
<protein>
    <submittedName>
        <fullName evidence="5">Acyl carrier protein phosphodiesterase</fullName>
        <ecNumber evidence="5">3.1.4.14</ecNumber>
    </submittedName>
</protein>
<gene>
    <name evidence="5" type="primary">acpH</name>
    <name evidence="5" type="ORF">VTH8203_02788</name>
</gene>
<name>A0A240EMC9_9VIBR</name>
<evidence type="ECO:0000313" key="5">
    <source>
        <dbReference type="EMBL" id="SNX49145.1"/>
    </source>
</evidence>
<dbReference type="PIRSF" id="PIRSF011489">
    <property type="entry name" value="DUF479"/>
    <property type="match status" value="1"/>
</dbReference>
<dbReference type="OrthoDB" id="8442777at2"/>
<evidence type="ECO:0000256" key="2">
    <source>
        <dbReference type="ARBA" id="ARBA00022801"/>
    </source>
</evidence>
<dbReference type="EMBL" id="OANU01000047">
    <property type="protein sequence ID" value="SNX49145.1"/>
    <property type="molecule type" value="Genomic_DNA"/>
</dbReference>
<evidence type="ECO:0000256" key="1">
    <source>
        <dbReference type="ARBA" id="ARBA00022516"/>
    </source>
</evidence>
<dbReference type="InterPro" id="IPR007431">
    <property type="entry name" value="ACP_PD"/>
</dbReference>
<dbReference type="GO" id="GO:0008770">
    <property type="term" value="F:[acyl-carrier-protein] phosphodiesterase activity"/>
    <property type="evidence" value="ECO:0007669"/>
    <property type="project" value="UniProtKB-EC"/>
</dbReference>
<dbReference type="AlphaFoldDB" id="A0A240EMC9"/>
<sequence length="195" mass="22812">MNFLAHLHIADHCQSSLLGNLLGDFVKGDPSKAYSAKISQGIKLHRFVDSYTDNHIIIKHCKQRFDSSLKRFAPIAMDMFWDHCLAKHWQDYHPQSLKEFVDRAETDITREKEVLPERFIAMTAHMWRGRWLESYSDLANIKYALERMSQRSMRMTPLADCGLQLEQNYHEFSGFFAELYPEVLAQTIKVAKVMQ</sequence>
<dbReference type="PANTHER" id="PTHR38764">
    <property type="entry name" value="ACYL CARRIER PROTEIN PHOSPHODIESTERASE"/>
    <property type="match status" value="1"/>
</dbReference>
<keyword evidence="4" id="KW-0276">Fatty acid metabolism</keyword>
<proteinExistence type="predicted"/>
<dbReference type="GO" id="GO:0006633">
    <property type="term" value="P:fatty acid biosynthetic process"/>
    <property type="evidence" value="ECO:0007669"/>
    <property type="project" value="UniProtKB-KW"/>
</dbReference>
<evidence type="ECO:0000313" key="6">
    <source>
        <dbReference type="Proteomes" id="UP000219336"/>
    </source>
</evidence>
<dbReference type="EC" id="3.1.4.14" evidence="5"/>
<dbReference type="Proteomes" id="UP000219336">
    <property type="component" value="Unassembled WGS sequence"/>
</dbReference>
<dbReference type="Pfam" id="PF04336">
    <property type="entry name" value="ACP_PD"/>
    <property type="match status" value="1"/>
</dbReference>
<evidence type="ECO:0000256" key="3">
    <source>
        <dbReference type="ARBA" id="ARBA00023098"/>
    </source>
</evidence>
<accession>A0A240EMC9</accession>
<dbReference type="PANTHER" id="PTHR38764:SF1">
    <property type="entry name" value="ACYL CARRIER PROTEIN PHOSPHODIESTERASE"/>
    <property type="match status" value="1"/>
</dbReference>
<evidence type="ECO:0000256" key="4">
    <source>
        <dbReference type="ARBA" id="ARBA00023160"/>
    </source>
</evidence>
<reference evidence="6" key="1">
    <citation type="submission" date="2016-06" db="EMBL/GenBank/DDBJ databases">
        <authorList>
            <person name="Rodrigo-Torres L."/>
            <person name="Arahal R.D."/>
            <person name="Lucena T."/>
        </authorList>
    </citation>
    <scope>NUCLEOTIDE SEQUENCE [LARGE SCALE GENOMIC DNA]</scope>
    <source>
        <strain evidence="6">CECT8203</strain>
    </source>
</reference>
<keyword evidence="6" id="KW-1185">Reference proteome</keyword>
<keyword evidence="4" id="KW-0275">Fatty acid biosynthesis</keyword>
<keyword evidence="2 5" id="KW-0378">Hydrolase</keyword>